<comment type="catalytic activity">
    <reaction evidence="12">
        <text>K(+)(in) = K(+)(out)</text>
        <dbReference type="Rhea" id="RHEA:29463"/>
        <dbReference type="ChEBI" id="CHEBI:29103"/>
    </reaction>
</comment>
<dbReference type="OrthoDB" id="7626281at2"/>
<keyword evidence="4" id="KW-0633">Potassium transport</keyword>
<evidence type="ECO:0000256" key="10">
    <source>
        <dbReference type="ARBA" id="ARBA00023136"/>
    </source>
</evidence>
<reference evidence="14 15" key="1">
    <citation type="submission" date="2019-04" db="EMBL/GenBank/DDBJ databases">
        <authorList>
            <person name="Jiang L."/>
        </authorList>
    </citation>
    <scope>NUCLEOTIDE SEQUENCE [LARGE SCALE GENOMIC DNA]</scope>
    <source>
        <strain evidence="14 15">YIM 131853</strain>
    </source>
</reference>
<feature type="transmembrane region" description="Helical" evidence="13">
    <location>
        <begin position="50"/>
        <end position="67"/>
    </location>
</feature>
<dbReference type="RefSeq" id="WP_136428133.1">
    <property type="nucleotide sequence ID" value="NZ_SSSM01000005.1"/>
</dbReference>
<sequence length="215" mass="23483">MAIARLPQRTSRLEAFSDAVLAIVLTLLVLDLLPKEAQSPEELLADWPTYLAYLTAFLTIGTVWLNHSEAVSRIRYADPIVMLLNLAVLLGASLVPWPTALLSEALKDGGRDDQIAALVVFALVTVVISVPWLGMDLYLARHPRLLKSVDDVAWMRRHARISAATLLIAAISVGIAFLSSLLSLLLYLPVFVTFIVARVLETGADDDRAVEAEEA</sequence>
<evidence type="ECO:0000313" key="14">
    <source>
        <dbReference type="EMBL" id="THG29805.1"/>
    </source>
</evidence>
<keyword evidence="11" id="KW-0407">Ion channel</keyword>
<evidence type="ECO:0000256" key="13">
    <source>
        <dbReference type="SAM" id="Phobius"/>
    </source>
</evidence>
<dbReference type="AlphaFoldDB" id="A0A4S4FKJ0"/>
<evidence type="ECO:0000256" key="3">
    <source>
        <dbReference type="ARBA" id="ARBA00022448"/>
    </source>
</evidence>
<comment type="subcellular location">
    <subcellularLocation>
        <location evidence="1">Membrane</location>
        <topology evidence="1">Multi-pass membrane protein</topology>
    </subcellularLocation>
</comment>
<keyword evidence="8 13" id="KW-1133">Transmembrane helix</keyword>
<dbReference type="GO" id="GO:0015252">
    <property type="term" value="F:proton channel activity"/>
    <property type="evidence" value="ECO:0007669"/>
    <property type="project" value="InterPro"/>
</dbReference>
<evidence type="ECO:0000256" key="9">
    <source>
        <dbReference type="ARBA" id="ARBA00023065"/>
    </source>
</evidence>
<dbReference type="GO" id="GO:0005267">
    <property type="term" value="F:potassium channel activity"/>
    <property type="evidence" value="ECO:0007669"/>
    <property type="project" value="UniProtKB-KW"/>
</dbReference>
<evidence type="ECO:0000256" key="5">
    <source>
        <dbReference type="ARBA" id="ARBA00022692"/>
    </source>
</evidence>
<evidence type="ECO:0000256" key="6">
    <source>
        <dbReference type="ARBA" id="ARBA00022826"/>
    </source>
</evidence>
<evidence type="ECO:0000256" key="2">
    <source>
        <dbReference type="ARBA" id="ARBA00006920"/>
    </source>
</evidence>
<evidence type="ECO:0000256" key="7">
    <source>
        <dbReference type="ARBA" id="ARBA00022958"/>
    </source>
</evidence>
<accession>A0A4S4FKJ0</accession>
<proteinExistence type="inferred from homology"/>
<feature type="transmembrane region" description="Helical" evidence="13">
    <location>
        <begin position="115"/>
        <end position="140"/>
    </location>
</feature>
<keyword evidence="6" id="KW-0631">Potassium channel</keyword>
<keyword evidence="5 13" id="KW-0812">Transmembrane</keyword>
<comment type="similarity">
    <text evidence="2">Belongs to the TMEM175 family.</text>
</comment>
<name>A0A4S4FKJ0_9MICO</name>
<dbReference type="Pfam" id="PF06736">
    <property type="entry name" value="TMEM175"/>
    <property type="match status" value="1"/>
</dbReference>
<evidence type="ECO:0000256" key="8">
    <source>
        <dbReference type="ARBA" id="ARBA00022989"/>
    </source>
</evidence>
<keyword evidence="10 13" id="KW-0472">Membrane</keyword>
<dbReference type="EMBL" id="SSSM01000005">
    <property type="protein sequence ID" value="THG29805.1"/>
    <property type="molecule type" value="Genomic_DNA"/>
</dbReference>
<comment type="caution">
    <text evidence="14">The sequence shown here is derived from an EMBL/GenBank/DDBJ whole genome shotgun (WGS) entry which is preliminary data.</text>
</comment>
<dbReference type="PANTHER" id="PTHR31462">
    <property type="entry name" value="ENDOSOMAL/LYSOSOMAL POTASSIUM CHANNEL TMEM175"/>
    <property type="match status" value="1"/>
</dbReference>
<dbReference type="PANTHER" id="PTHR31462:SF5">
    <property type="entry name" value="ENDOSOMAL_LYSOSOMAL PROTON CHANNEL TMEM175"/>
    <property type="match status" value="1"/>
</dbReference>
<evidence type="ECO:0000256" key="12">
    <source>
        <dbReference type="ARBA" id="ARBA00034430"/>
    </source>
</evidence>
<keyword evidence="9" id="KW-0406">Ion transport</keyword>
<gene>
    <name evidence="14" type="ORF">E6C64_14180</name>
</gene>
<feature type="transmembrane region" description="Helical" evidence="13">
    <location>
        <begin position="161"/>
        <end position="178"/>
    </location>
</feature>
<dbReference type="InterPro" id="IPR010617">
    <property type="entry name" value="TMEM175-like"/>
</dbReference>
<evidence type="ECO:0000313" key="15">
    <source>
        <dbReference type="Proteomes" id="UP000309133"/>
    </source>
</evidence>
<dbReference type="Proteomes" id="UP000309133">
    <property type="component" value="Unassembled WGS sequence"/>
</dbReference>
<dbReference type="GO" id="GO:0016020">
    <property type="term" value="C:membrane"/>
    <property type="evidence" value="ECO:0007669"/>
    <property type="project" value="UniProtKB-SubCell"/>
</dbReference>
<keyword evidence="15" id="KW-1185">Reference proteome</keyword>
<feature type="transmembrane region" description="Helical" evidence="13">
    <location>
        <begin position="12"/>
        <end position="30"/>
    </location>
</feature>
<organism evidence="14 15">
    <name type="scientific">Naasia lichenicola</name>
    <dbReference type="NCBI Taxonomy" id="2565933"/>
    <lineage>
        <taxon>Bacteria</taxon>
        <taxon>Bacillati</taxon>
        <taxon>Actinomycetota</taxon>
        <taxon>Actinomycetes</taxon>
        <taxon>Micrococcales</taxon>
        <taxon>Microbacteriaceae</taxon>
        <taxon>Naasia</taxon>
    </lineage>
</organism>
<keyword evidence="3" id="KW-0813">Transport</keyword>
<feature type="transmembrane region" description="Helical" evidence="13">
    <location>
        <begin position="79"/>
        <end position="95"/>
    </location>
</feature>
<keyword evidence="7" id="KW-0630">Potassium</keyword>
<evidence type="ECO:0000256" key="4">
    <source>
        <dbReference type="ARBA" id="ARBA00022538"/>
    </source>
</evidence>
<protein>
    <submittedName>
        <fullName evidence="14">DUF1211 domain-containing protein</fullName>
    </submittedName>
</protein>
<evidence type="ECO:0000256" key="11">
    <source>
        <dbReference type="ARBA" id="ARBA00023303"/>
    </source>
</evidence>
<evidence type="ECO:0000256" key="1">
    <source>
        <dbReference type="ARBA" id="ARBA00004141"/>
    </source>
</evidence>